<dbReference type="Pfam" id="PF01938">
    <property type="entry name" value="TRAM"/>
    <property type="match status" value="1"/>
</dbReference>
<organism evidence="7 8">
    <name type="scientific">Rubricoccus marinus</name>
    <dbReference type="NCBI Taxonomy" id="716817"/>
    <lineage>
        <taxon>Bacteria</taxon>
        <taxon>Pseudomonadati</taxon>
        <taxon>Rhodothermota</taxon>
        <taxon>Rhodothermia</taxon>
        <taxon>Rhodothermales</taxon>
        <taxon>Rubricoccaceae</taxon>
        <taxon>Rubricoccus</taxon>
    </lineage>
</organism>
<feature type="active site" evidence="5">
    <location>
        <position position="429"/>
    </location>
</feature>
<dbReference type="PROSITE" id="PS01230">
    <property type="entry name" value="TRMA_1"/>
    <property type="match status" value="1"/>
</dbReference>
<dbReference type="Proteomes" id="UP000216446">
    <property type="component" value="Unassembled WGS sequence"/>
</dbReference>
<dbReference type="InterPro" id="IPR002792">
    <property type="entry name" value="TRAM_dom"/>
</dbReference>
<keyword evidence="1 4" id="KW-0489">Methyltransferase</keyword>
<reference evidence="7 8" key="1">
    <citation type="submission" date="2016-11" db="EMBL/GenBank/DDBJ databases">
        <title>Study of marine rhodopsin-containing bacteria.</title>
        <authorList>
            <person name="Yoshizawa S."/>
            <person name="Kumagai Y."/>
            <person name="Kogure K."/>
        </authorList>
    </citation>
    <scope>NUCLEOTIDE SEQUENCE [LARGE SCALE GENOMIC DNA]</scope>
    <source>
        <strain evidence="7 8">SG-29</strain>
    </source>
</reference>
<name>A0A259U3T4_9BACT</name>
<feature type="binding site" evidence="4">
    <location>
        <position position="303"/>
    </location>
    <ligand>
        <name>S-adenosyl-L-methionine</name>
        <dbReference type="ChEBI" id="CHEBI:59789"/>
    </ligand>
</feature>
<dbReference type="InterPro" id="IPR012340">
    <property type="entry name" value="NA-bd_OB-fold"/>
</dbReference>
<dbReference type="GO" id="GO:0001510">
    <property type="term" value="P:RNA methylation"/>
    <property type="evidence" value="ECO:0007669"/>
    <property type="project" value="UniProtKB-ARBA"/>
</dbReference>
<dbReference type="PROSITE" id="PS50926">
    <property type="entry name" value="TRAM"/>
    <property type="match status" value="1"/>
</dbReference>
<feature type="binding site" evidence="4">
    <location>
        <position position="402"/>
    </location>
    <ligand>
        <name>S-adenosyl-L-methionine</name>
        <dbReference type="ChEBI" id="CHEBI:59789"/>
    </ligand>
</feature>
<proteinExistence type="inferred from homology"/>
<dbReference type="InterPro" id="IPR029063">
    <property type="entry name" value="SAM-dependent_MTases_sf"/>
</dbReference>
<dbReference type="Gene3D" id="2.40.50.1070">
    <property type="match status" value="1"/>
</dbReference>
<dbReference type="FunFam" id="2.40.50.1070:FF:000003">
    <property type="entry name" value="23S rRNA (Uracil-5-)-methyltransferase RumA"/>
    <property type="match status" value="1"/>
</dbReference>
<dbReference type="GO" id="GO:0008173">
    <property type="term" value="F:RNA methyltransferase activity"/>
    <property type="evidence" value="ECO:0007669"/>
    <property type="project" value="InterPro"/>
</dbReference>
<dbReference type="GO" id="GO:0008757">
    <property type="term" value="F:S-adenosylmethionine-dependent methyltransferase activity"/>
    <property type="evidence" value="ECO:0007669"/>
    <property type="project" value="UniProtKB-ARBA"/>
</dbReference>
<evidence type="ECO:0000313" key="7">
    <source>
        <dbReference type="EMBL" id="OZC04517.1"/>
    </source>
</evidence>
<feature type="domain" description="TRAM" evidence="6">
    <location>
        <begin position="1"/>
        <end position="54"/>
    </location>
</feature>
<dbReference type="Gene3D" id="2.40.50.140">
    <property type="entry name" value="Nucleic acid-binding proteins"/>
    <property type="match status" value="1"/>
</dbReference>
<accession>A0A259U3T4</accession>
<keyword evidence="8" id="KW-1185">Reference proteome</keyword>
<dbReference type="InterPro" id="IPR010280">
    <property type="entry name" value="U5_MeTrfase_fam"/>
</dbReference>
<dbReference type="InterPro" id="IPR030391">
    <property type="entry name" value="MeTrfase_TrmA_CS"/>
</dbReference>
<evidence type="ECO:0000256" key="2">
    <source>
        <dbReference type="ARBA" id="ARBA00022679"/>
    </source>
</evidence>
<sequence length="483" mass="53699">MTLTDFADRGKSLARVGDGDRGYVVFVAGAVPGDRVKARVFKRKRSFAEARILDVLEPSPLRVQPRCEYFDSCGGCKWQHVGYEAQLEMKRDHVEGALRHEGGIDLDTHGASGAGVQVLPTIGAEGEPYYYRNKMEFSFSAQRWLTDWEIASGEAMDKDFALGLHVPGRYDKVLDLKVCYLQSEWSARLVNGVREFAKHHGWPAWNVHDHSGYLRHLVIRTPAHTDEKMVNLVTSHESAEKMALFADWLRTEFPSVTTLVNTVNSGKAQTAYGEKEIVVFGSGVVHDKIGEHTFEIAPSAFFQTNTKGAEKLYAIAKEMAHFQKDDLVYDLYCGAGTISMYVADQVERVVGVELVEAAVENARVNTVENGVDNCTFVAGDMLKLFTPDFVKEHGQPDVVLVDPPRAGMHPKVTEQIAALRPERIVYVSCNPRTQAKDLQRLLATTNNGYRIEAIQPVDLFPHTAHVENVIGLRRIDAPEASGA</sequence>
<comment type="caution">
    <text evidence="7">The sequence shown here is derived from an EMBL/GenBank/DDBJ whole genome shotgun (WGS) entry which is preliminary data.</text>
</comment>
<dbReference type="AlphaFoldDB" id="A0A259U3T4"/>
<feature type="active site" description="Nucleophile" evidence="4">
    <location>
        <position position="429"/>
    </location>
</feature>
<dbReference type="SUPFAM" id="SSF53335">
    <property type="entry name" value="S-adenosyl-L-methionine-dependent methyltransferases"/>
    <property type="match status" value="1"/>
</dbReference>
<dbReference type="CDD" id="cd02440">
    <property type="entry name" value="AdoMet_MTases"/>
    <property type="match status" value="1"/>
</dbReference>
<dbReference type="GO" id="GO:0006396">
    <property type="term" value="P:RNA processing"/>
    <property type="evidence" value="ECO:0007669"/>
    <property type="project" value="InterPro"/>
</dbReference>
<feature type="binding site" evidence="4">
    <location>
        <position position="353"/>
    </location>
    <ligand>
        <name>S-adenosyl-L-methionine</name>
        <dbReference type="ChEBI" id="CHEBI:59789"/>
    </ligand>
</feature>
<evidence type="ECO:0000256" key="3">
    <source>
        <dbReference type="ARBA" id="ARBA00022691"/>
    </source>
</evidence>
<gene>
    <name evidence="7" type="ORF">BSZ36_00540</name>
</gene>
<dbReference type="FunCoup" id="A0A259U3T4">
    <property type="interactions" value="413"/>
</dbReference>
<dbReference type="PROSITE" id="PS01231">
    <property type="entry name" value="TRMA_2"/>
    <property type="match status" value="1"/>
</dbReference>
<dbReference type="NCBIfam" id="TIGR00479">
    <property type="entry name" value="rumA"/>
    <property type="match status" value="1"/>
</dbReference>
<evidence type="ECO:0000259" key="6">
    <source>
        <dbReference type="PROSITE" id="PS50926"/>
    </source>
</evidence>
<keyword evidence="3 4" id="KW-0949">S-adenosyl-L-methionine</keyword>
<dbReference type="PANTHER" id="PTHR11061:SF30">
    <property type="entry name" value="TRNA (URACIL(54)-C(5))-METHYLTRANSFERASE"/>
    <property type="match status" value="1"/>
</dbReference>
<dbReference type="Gene3D" id="3.40.50.150">
    <property type="entry name" value="Vaccinia Virus protein VP39"/>
    <property type="match status" value="1"/>
</dbReference>
<evidence type="ECO:0000256" key="4">
    <source>
        <dbReference type="PROSITE-ProRule" id="PRU01024"/>
    </source>
</evidence>
<dbReference type="InParanoid" id="A0A259U3T4"/>
<dbReference type="PANTHER" id="PTHR11061">
    <property type="entry name" value="RNA M5U METHYLTRANSFERASE"/>
    <property type="match status" value="1"/>
</dbReference>
<dbReference type="SUPFAM" id="SSF50249">
    <property type="entry name" value="Nucleic acid-binding proteins"/>
    <property type="match status" value="1"/>
</dbReference>
<dbReference type="EMBL" id="MQWB01000001">
    <property type="protein sequence ID" value="OZC04517.1"/>
    <property type="molecule type" value="Genomic_DNA"/>
</dbReference>
<comment type="similarity">
    <text evidence="4">Belongs to the class I-like SAM-binding methyltransferase superfamily. RNA M5U methyltransferase family.</text>
</comment>
<keyword evidence="2 4" id="KW-0808">Transferase</keyword>
<protein>
    <submittedName>
        <fullName evidence="7">23S rRNA (Uracil-5-)-methyltransferase RumA</fullName>
    </submittedName>
</protein>
<evidence type="ECO:0000256" key="5">
    <source>
        <dbReference type="PROSITE-ProRule" id="PRU10015"/>
    </source>
</evidence>
<dbReference type="Pfam" id="PF05958">
    <property type="entry name" value="tRNA_U5-meth_tr"/>
    <property type="match status" value="1"/>
</dbReference>
<dbReference type="InterPro" id="IPR030390">
    <property type="entry name" value="MeTrfase_TrmA_AS"/>
</dbReference>
<evidence type="ECO:0000313" key="8">
    <source>
        <dbReference type="Proteomes" id="UP000216446"/>
    </source>
</evidence>
<dbReference type="PROSITE" id="PS51687">
    <property type="entry name" value="SAM_MT_RNA_M5U"/>
    <property type="match status" value="1"/>
</dbReference>
<evidence type="ECO:0000256" key="1">
    <source>
        <dbReference type="ARBA" id="ARBA00022603"/>
    </source>
</evidence>
<dbReference type="FunFam" id="3.40.50.150:FF:000009">
    <property type="entry name" value="23S rRNA (Uracil(1939)-C(5))-methyltransferase RlmD"/>
    <property type="match status" value="1"/>
</dbReference>
<feature type="binding site" evidence="4">
    <location>
        <position position="332"/>
    </location>
    <ligand>
        <name>S-adenosyl-L-methionine</name>
        <dbReference type="ChEBI" id="CHEBI:59789"/>
    </ligand>
</feature>